<feature type="domain" description="Glycosyltransferase 2-like" evidence="1">
    <location>
        <begin position="16"/>
        <end position="145"/>
    </location>
</feature>
<dbReference type="AlphaFoldDB" id="A0A2C8YQ67"/>
<dbReference type="OrthoDB" id="4529776at2"/>
<dbReference type="EMBL" id="OCST01000001">
    <property type="protein sequence ID" value="SOE52656.1"/>
    <property type="molecule type" value="Genomic_DNA"/>
</dbReference>
<proteinExistence type="predicted"/>
<sequence length="359" mass="39587">MQILKPGALDTRPLVTVVIPCYNYGHFLPAAVASALDQDGVDVEVIIVDDASPDGSAEVARGLTDRDPRVRLIAHSTNKRHILTYNDGLAEAAGDYVVLLSADDLLAQNSITRAVALMERHPEVGLVYGRVIVFDEIVPGLAASDETSWVLWDGRDWASRLFEYGVNVIKSPEAIVRGSVLREVGLYDPQHPHAGDLQMWLRVAAVSDVGYLAGSVQAFYRQHDQNMHSSVFATDQAQGMMTDLQHRFDAFTTAAMSFQNAEQLVVTIRRVEAIEAMDLASRAYVWGLTESWPVAALLDFARRCDPAIDDTVGGRAFRRRLRLGVRLSHRNPLFVAREKMLGIRSAASQRRTLKVGLPG</sequence>
<dbReference type="SUPFAM" id="SSF53448">
    <property type="entry name" value="Nucleotide-diphospho-sugar transferases"/>
    <property type="match status" value="1"/>
</dbReference>
<keyword evidence="3" id="KW-1185">Reference proteome</keyword>
<evidence type="ECO:0000313" key="2">
    <source>
        <dbReference type="EMBL" id="SOE52656.1"/>
    </source>
</evidence>
<reference evidence="2 3" key="1">
    <citation type="submission" date="2017-09" db="EMBL/GenBank/DDBJ databases">
        <authorList>
            <person name="Ehlers B."/>
            <person name="Leendertz F.H."/>
        </authorList>
    </citation>
    <scope>NUCLEOTIDE SEQUENCE [LARGE SCALE GENOMIC DNA]</scope>
    <source>
        <strain evidence="2 3">CGMCC 1.05381</strain>
    </source>
</reference>
<protein>
    <submittedName>
        <fullName evidence="2">Glycosyl transferase family 2</fullName>
    </submittedName>
</protein>
<dbReference type="InterPro" id="IPR029044">
    <property type="entry name" value="Nucleotide-diphossugar_trans"/>
</dbReference>
<accession>A0A2C8YQ67</accession>
<dbReference type="GO" id="GO:0016740">
    <property type="term" value="F:transferase activity"/>
    <property type="evidence" value="ECO:0007669"/>
    <property type="project" value="UniProtKB-KW"/>
</dbReference>
<dbReference type="Proteomes" id="UP000219440">
    <property type="component" value="Unassembled WGS sequence"/>
</dbReference>
<dbReference type="Pfam" id="PF00535">
    <property type="entry name" value="Glycos_transf_2"/>
    <property type="match status" value="1"/>
</dbReference>
<evidence type="ECO:0000259" key="1">
    <source>
        <dbReference type="Pfam" id="PF00535"/>
    </source>
</evidence>
<keyword evidence="2" id="KW-0808">Transferase</keyword>
<name>A0A2C8YQ67_9MICO</name>
<dbReference type="InterPro" id="IPR001173">
    <property type="entry name" value="Glyco_trans_2-like"/>
</dbReference>
<organism evidence="2 3">
    <name type="scientific">Salinibacterium xinjiangense</name>
    <dbReference type="NCBI Taxonomy" id="386302"/>
    <lineage>
        <taxon>Bacteria</taxon>
        <taxon>Bacillati</taxon>
        <taxon>Actinomycetota</taxon>
        <taxon>Actinomycetes</taxon>
        <taxon>Micrococcales</taxon>
        <taxon>Microbacteriaceae</taxon>
        <taxon>Salinibacterium</taxon>
    </lineage>
</organism>
<dbReference type="PANTHER" id="PTHR43685">
    <property type="entry name" value="GLYCOSYLTRANSFERASE"/>
    <property type="match status" value="1"/>
</dbReference>
<dbReference type="InterPro" id="IPR050834">
    <property type="entry name" value="Glycosyltransf_2"/>
</dbReference>
<evidence type="ECO:0000313" key="3">
    <source>
        <dbReference type="Proteomes" id="UP000219440"/>
    </source>
</evidence>
<dbReference type="PANTHER" id="PTHR43685:SF11">
    <property type="entry name" value="GLYCOSYLTRANSFERASE TAGX-RELATED"/>
    <property type="match status" value="1"/>
</dbReference>
<gene>
    <name evidence="2" type="ORF">SAMN06296378_0445</name>
</gene>
<dbReference type="RefSeq" id="WP_097059581.1">
    <property type="nucleotide sequence ID" value="NZ_BMLC01000002.1"/>
</dbReference>
<dbReference type="Gene3D" id="3.90.550.10">
    <property type="entry name" value="Spore Coat Polysaccharide Biosynthesis Protein SpsA, Chain A"/>
    <property type="match status" value="1"/>
</dbReference>